<feature type="transmembrane region" description="Helical" evidence="1">
    <location>
        <begin position="25"/>
        <end position="44"/>
    </location>
</feature>
<name>A0ABS4SI46_9PROT</name>
<accession>A0ABS4SI46</accession>
<sequence>MTTDPRKDSRAAEAWLQQLHEFVDALNVAFLLAAFLFAVLSLVWAVHDRSVAELVCAFGLFLCGAGLLTGFIEKVDGTTE</sequence>
<keyword evidence="1" id="KW-0812">Transmembrane</keyword>
<keyword evidence="1" id="KW-0472">Membrane</keyword>
<comment type="caution">
    <text evidence="2">The sequence shown here is derived from an EMBL/GenBank/DDBJ whole genome shotgun (WGS) entry which is preliminary data.</text>
</comment>
<protein>
    <submittedName>
        <fullName evidence="2">Uncharacterized protein</fullName>
    </submittedName>
</protein>
<dbReference type="EMBL" id="JAGINP010000006">
    <property type="protein sequence ID" value="MBP2292245.1"/>
    <property type="molecule type" value="Genomic_DNA"/>
</dbReference>
<keyword evidence="3" id="KW-1185">Reference proteome</keyword>
<reference evidence="2 3" key="1">
    <citation type="submission" date="2021-03" db="EMBL/GenBank/DDBJ databases">
        <title>Genomic Encyclopedia of Type Strains, Phase III (KMG-III): the genomes of soil and plant-associated and newly described type strains.</title>
        <authorList>
            <person name="Whitman W."/>
        </authorList>
    </citation>
    <scope>NUCLEOTIDE SEQUENCE [LARGE SCALE GENOMIC DNA]</scope>
    <source>
        <strain evidence="2 3">IMMIB AFH-6</strain>
    </source>
</reference>
<proteinExistence type="predicted"/>
<dbReference type="RefSeq" id="WP_209766125.1">
    <property type="nucleotide sequence ID" value="NZ_JAGINP010000006.1"/>
</dbReference>
<keyword evidence="1" id="KW-1133">Transmembrane helix</keyword>
<evidence type="ECO:0000256" key="1">
    <source>
        <dbReference type="SAM" id="Phobius"/>
    </source>
</evidence>
<evidence type="ECO:0000313" key="2">
    <source>
        <dbReference type="EMBL" id="MBP2292245.1"/>
    </source>
</evidence>
<gene>
    <name evidence="2" type="ORF">J2851_002015</name>
</gene>
<evidence type="ECO:0000313" key="3">
    <source>
        <dbReference type="Proteomes" id="UP000781958"/>
    </source>
</evidence>
<organism evidence="2 3">
    <name type="scientific">Azospirillum rugosum</name>
    <dbReference type="NCBI Taxonomy" id="416170"/>
    <lineage>
        <taxon>Bacteria</taxon>
        <taxon>Pseudomonadati</taxon>
        <taxon>Pseudomonadota</taxon>
        <taxon>Alphaproteobacteria</taxon>
        <taxon>Rhodospirillales</taxon>
        <taxon>Azospirillaceae</taxon>
        <taxon>Azospirillum</taxon>
    </lineage>
</organism>
<dbReference type="Proteomes" id="UP000781958">
    <property type="component" value="Unassembled WGS sequence"/>
</dbReference>
<feature type="transmembrane region" description="Helical" evidence="1">
    <location>
        <begin position="51"/>
        <end position="72"/>
    </location>
</feature>